<feature type="region of interest" description="Disordered" evidence="1">
    <location>
        <begin position="226"/>
        <end position="247"/>
    </location>
</feature>
<feature type="region of interest" description="Disordered" evidence="1">
    <location>
        <begin position="1"/>
        <end position="68"/>
    </location>
</feature>
<feature type="compositionally biased region" description="Basic and acidic residues" evidence="1">
    <location>
        <begin position="167"/>
        <end position="180"/>
    </location>
</feature>
<keyword evidence="3" id="KW-1185">Reference proteome</keyword>
<organism evidence="2 3">
    <name type="scientific">Sinanodonta woodiana</name>
    <name type="common">Chinese pond mussel</name>
    <name type="synonym">Anodonta woodiana</name>
    <dbReference type="NCBI Taxonomy" id="1069815"/>
    <lineage>
        <taxon>Eukaryota</taxon>
        <taxon>Metazoa</taxon>
        <taxon>Spiralia</taxon>
        <taxon>Lophotrochozoa</taxon>
        <taxon>Mollusca</taxon>
        <taxon>Bivalvia</taxon>
        <taxon>Autobranchia</taxon>
        <taxon>Heteroconchia</taxon>
        <taxon>Palaeoheterodonta</taxon>
        <taxon>Unionida</taxon>
        <taxon>Unionoidea</taxon>
        <taxon>Unionidae</taxon>
        <taxon>Unioninae</taxon>
        <taxon>Sinanodonta</taxon>
    </lineage>
</organism>
<reference evidence="2 3" key="1">
    <citation type="submission" date="2024-11" db="EMBL/GenBank/DDBJ databases">
        <title>Chromosome-level genome assembly of the freshwater bivalve Anodonta woodiana.</title>
        <authorList>
            <person name="Chen X."/>
        </authorList>
    </citation>
    <scope>NUCLEOTIDE SEQUENCE [LARGE SCALE GENOMIC DNA]</scope>
    <source>
        <strain evidence="2">MN2024</strain>
        <tissue evidence="2">Gills</tissue>
    </source>
</reference>
<feature type="region of interest" description="Disordered" evidence="1">
    <location>
        <begin position="133"/>
        <end position="180"/>
    </location>
</feature>
<evidence type="ECO:0000313" key="3">
    <source>
        <dbReference type="Proteomes" id="UP001634394"/>
    </source>
</evidence>
<dbReference type="PANTHER" id="PTHR32337:SF2">
    <property type="entry name" value="NUCLEOLAR PROTEIN 7"/>
    <property type="match status" value="1"/>
</dbReference>
<protein>
    <submittedName>
        <fullName evidence="2">Uncharacterized protein</fullName>
    </submittedName>
</protein>
<dbReference type="PANTHER" id="PTHR32337">
    <property type="entry name" value="NUCLEOLAR PROTEIN 7"/>
    <property type="match status" value="1"/>
</dbReference>
<sequence length="247" mass="28641">MSRRSRYHKVEDDDNFETEVFASFNKKPAKDDDDSGSDENKNDSDEEPADEDILDEGESTDDSDAPEVVSLVHSRDKAISTLREVMQLVKDQRTHEKQKRREHTHMFEEQKKRKLEQLEQAKLPEDFLEEIDAKIPKKKKSEKMTKSVEKDGLKEAENSDSAEGDEPEVKPADDTDIVDRDFIPLEQKSLDRVGLVAVSLKEKDEHLKTLPAKAADYRHKLLYGHRIQRETSKEHRAKKLKRQARFS</sequence>
<feature type="compositionally biased region" description="Basic residues" evidence="1">
    <location>
        <begin position="235"/>
        <end position="247"/>
    </location>
</feature>
<evidence type="ECO:0000313" key="2">
    <source>
        <dbReference type="EMBL" id="KAL3861055.1"/>
    </source>
</evidence>
<gene>
    <name evidence="2" type="ORF">ACJMK2_007142</name>
</gene>
<comment type="caution">
    <text evidence="2">The sequence shown here is derived from an EMBL/GenBank/DDBJ whole genome shotgun (WGS) entry which is preliminary data.</text>
</comment>
<feature type="region of interest" description="Disordered" evidence="1">
    <location>
        <begin position="86"/>
        <end position="118"/>
    </location>
</feature>
<dbReference type="EMBL" id="JBJQND010000011">
    <property type="protein sequence ID" value="KAL3861055.1"/>
    <property type="molecule type" value="Genomic_DNA"/>
</dbReference>
<proteinExistence type="predicted"/>
<feature type="compositionally biased region" description="Basic and acidic residues" evidence="1">
    <location>
        <begin position="142"/>
        <end position="157"/>
    </location>
</feature>
<dbReference type="Proteomes" id="UP001634394">
    <property type="component" value="Unassembled WGS sequence"/>
</dbReference>
<dbReference type="AlphaFoldDB" id="A0ABD3VKR5"/>
<evidence type="ECO:0000256" key="1">
    <source>
        <dbReference type="SAM" id="MobiDB-lite"/>
    </source>
</evidence>
<accession>A0ABD3VKR5</accession>
<name>A0ABD3VKR5_SINWO</name>
<feature type="compositionally biased region" description="Acidic residues" evidence="1">
    <location>
        <begin position="44"/>
        <end position="65"/>
    </location>
</feature>
<feature type="compositionally biased region" description="Basic and acidic residues" evidence="1">
    <location>
        <begin position="104"/>
        <end position="118"/>
    </location>
</feature>